<evidence type="ECO:0000313" key="15">
    <source>
        <dbReference type="Proteomes" id="UP001597519"/>
    </source>
</evidence>
<dbReference type="EC" id="2.5.1.15" evidence="5 12"/>
<evidence type="ECO:0000256" key="7">
    <source>
        <dbReference type="ARBA" id="ARBA00022679"/>
    </source>
</evidence>
<evidence type="ECO:0000256" key="4">
    <source>
        <dbReference type="ARBA" id="ARBA00009503"/>
    </source>
</evidence>
<evidence type="ECO:0000256" key="9">
    <source>
        <dbReference type="ARBA" id="ARBA00022842"/>
    </source>
</evidence>
<evidence type="ECO:0000256" key="5">
    <source>
        <dbReference type="ARBA" id="ARBA00012458"/>
    </source>
</evidence>
<keyword evidence="10 12" id="KW-0289">Folate biosynthesis</keyword>
<evidence type="ECO:0000256" key="2">
    <source>
        <dbReference type="ARBA" id="ARBA00001946"/>
    </source>
</evidence>
<dbReference type="GO" id="GO:0004156">
    <property type="term" value="F:dihydropteroate synthase activity"/>
    <property type="evidence" value="ECO:0007669"/>
    <property type="project" value="UniProtKB-EC"/>
</dbReference>
<evidence type="ECO:0000256" key="3">
    <source>
        <dbReference type="ARBA" id="ARBA00004763"/>
    </source>
</evidence>
<feature type="domain" description="Pterin-binding" evidence="13">
    <location>
        <begin position="4"/>
        <end position="251"/>
    </location>
</feature>
<dbReference type="RefSeq" id="WP_377775938.1">
    <property type="nucleotide sequence ID" value="NZ_JBHUOQ010000007.1"/>
</dbReference>
<comment type="catalytic activity">
    <reaction evidence="1">
        <text>(7,8-dihydropterin-6-yl)methyl diphosphate + 4-aminobenzoate = 7,8-dihydropteroate + diphosphate</text>
        <dbReference type="Rhea" id="RHEA:19949"/>
        <dbReference type="ChEBI" id="CHEBI:17836"/>
        <dbReference type="ChEBI" id="CHEBI:17839"/>
        <dbReference type="ChEBI" id="CHEBI:33019"/>
        <dbReference type="ChEBI" id="CHEBI:72950"/>
        <dbReference type="EC" id="2.5.1.15"/>
    </reaction>
</comment>
<comment type="similarity">
    <text evidence="4 12">Belongs to the DHPS family.</text>
</comment>
<comment type="function">
    <text evidence="12">Catalyzes the condensation of para-aminobenzoate (pABA) with 6-hydroxymethyl-7,8-dihydropterin diphosphate (DHPt-PP) to form 7,8-dihydropteroate (H2Pte), the immediate precursor of folate derivatives.</text>
</comment>
<dbReference type="PROSITE" id="PS50972">
    <property type="entry name" value="PTERIN_BINDING"/>
    <property type="match status" value="1"/>
</dbReference>
<dbReference type="Pfam" id="PF00809">
    <property type="entry name" value="Pterin_bind"/>
    <property type="match status" value="1"/>
</dbReference>
<keyword evidence="7 12" id="KW-0808">Transferase</keyword>
<reference evidence="15" key="1">
    <citation type="journal article" date="2019" name="Int. J. Syst. Evol. Microbiol.">
        <title>The Global Catalogue of Microorganisms (GCM) 10K type strain sequencing project: providing services to taxonomists for standard genome sequencing and annotation.</title>
        <authorList>
            <consortium name="The Broad Institute Genomics Platform"/>
            <consortium name="The Broad Institute Genome Sequencing Center for Infectious Disease"/>
            <person name="Wu L."/>
            <person name="Ma J."/>
        </authorList>
    </citation>
    <scope>NUCLEOTIDE SEQUENCE [LARGE SCALE GENOMIC DNA]</scope>
    <source>
        <strain evidence="15">KCTC 33575</strain>
    </source>
</reference>
<dbReference type="CDD" id="cd00739">
    <property type="entry name" value="DHPS"/>
    <property type="match status" value="1"/>
</dbReference>
<dbReference type="Proteomes" id="UP001597519">
    <property type="component" value="Unassembled WGS sequence"/>
</dbReference>
<comment type="pathway">
    <text evidence="3 12">Cofactor biosynthesis; tetrahydrofolate biosynthesis; 7,8-dihydrofolate from 2-amino-4-hydroxy-6-hydroxymethyl-7,8-dihydropteridine diphosphate and 4-aminobenzoate: step 1/2.</text>
</comment>
<sequence>MDKLIIMGILNVTPDSFSDGGRYQSGDDAFKRAEEMISEGVNIIDVGGYSTRPGHTEITEEEELSRVIPVIEKLSTLDIEISIDTFRSNVAEQAIRAGATMINDQWRGTYDERILDVAAKFDVPIFLMHNNTHGKYQDVVTDMIGELKESVSLAERHGVKHENIWLDPGIGFAKNRNEEMEIIKRLDELVNVGYPVLLAVSRKRMIKDMIDDETTAEERDEATAAVTLYGMEKGIRAVRVHNIALNRKLADSYMKLKGDVDG</sequence>
<evidence type="ECO:0000256" key="8">
    <source>
        <dbReference type="ARBA" id="ARBA00022723"/>
    </source>
</evidence>
<dbReference type="SUPFAM" id="SSF51717">
    <property type="entry name" value="Dihydropteroate synthetase-like"/>
    <property type="match status" value="1"/>
</dbReference>
<dbReference type="PROSITE" id="PS00793">
    <property type="entry name" value="DHPS_2"/>
    <property type="match status" value="1"/>
</dbReference>
<evidence type="ECO:0000256" key="10">
    <source>
        <dbReference type="ARBA" id="ARBA00022909"/>
    </source>
</evidence>
<dbReference type="PROSITE" id="PS00792">
    <property type="entry name" value="DHPS_1"/>
    <property type="match status" value="1"/>
</dbReference>
<dbReference type="InterPro" id="IPR045031">
    <property type="entry name" value="DHP_synth-like"/>
</dbReference>
<dbReference type="PANTHER" id="PTHR20941:SF1">
    <property type="entry name" value="FOLIC ACID SYNTHESIS PROTEIN FOL1"/>
    <property type="match status" value="1"/>
</dbReference>
<name>A0ABW5WZ08_9STAP</name>
<comment type="cofactor">
    <cofactor evidence="2 12">
        <name>Mg(2+)</name>
        <dbReference type="ChEBI" id="CHEBI:18420"/>
    </cofactor>
</comment>
<keyword evidence="9 12" id="KW-0460">Magnesium</keyword>
<gene>
    <name evidence="14" type="primary">folP</name>
    <name evidence="14" type="ORF">ACFSX4_14120</name>
</gene>
<evidence type="ECO:0000259" key="13">
    <source>
        <dbReference type="PROSITE" id="PS50972"/>
    </source>
</evidence>
<keyword evidence="15" id="KW-1185">Reference proteome</keyword>
<proteinExistence type="inferred from homology"/>
<evidence type="ECO:0000313" key="14">
    <source>
        <dbReference type="EMBL" id="MFD2831607.1"/>
    </source>
</evidence>
<evidence type="ECO:0000256" key="12">
    <source>
        <dbReference type="RuleBase" id="RU361205"/>
    </source>
</evidence>
<dbReference type="EMBL" id="JBHUOQ010000007">
    <property type="protein sequence ID" value="MFD2831607.1"/>
    <property type="molecule type" value="Genomic_DNA"/>
</dbReference>
<protein>
    <recommendedName>
        <fullName evidence="6 12">Dihydropteroate synthase</fullName>
        <shortName evidence="12">DHPS</shortName>
        <ecNumber evidence="5 12">2.5.1.15</ecNumber>
    </recommendedName>
    <alternativeName>
        <fullName evidence="11 12">Dihydropteroate pyrophosphorylase</fullName>
    </alternativeName>
</protein>
<accession>A0ABW5WZ08</accession>
<dbReference type="InterPro" id="IPR006390">
    <property type="entry name" value="DHP_synth_dom"/>
</dbReference>
<evidence type="ECO:0000256" key="11">
    <source>
        <dbReference type="ARBA" id="ARBA00030193"/>
    </source>
</evidence>
<organism evidence="14 15">
    <name type="scientific">Corticicoccus populi</name>
    <dbReference type="NCBI Taxonomy" id="1812821"/>
    <lineage>
        <taxon>Bacteria</taxon>
        <taxon>Bacillati</taxon>
        <taxon>Bacillota</taxon>
        <taxon>Bacilli</taxon>
        <taxon>Bacillales</taxon>
        <taxon>Staphylococcaceae</taxon>
        <taxon>Corticicoccus</taxon>
    </lineage>
</organism>
<dbReference type="Gene3D" id="3.20.20.20">
    <property type="entry name" value="Dihydropteroate synthase-like"/>
    <property type="match status" value="1"/>
</dbReference>
<dbReference type="PANTHER" id="PTHR20941">
    <property type="entry name" value="FOLATE SYNTHESIS PROTEINS"/>
    <property type="match status" value="1"/>
</dbReference>
<comment type="caution">
    <text evidence="14">The sequence shown here is derived from an EMBL/GenBank/DDBJ whole genome shotgun (WGS) entry which is preliminary data.</text>
</comment>
<evidence type="ECO:0000256" key="6">
    <source>
        <dbReference type="ARBA" id="ARBA00016919"/>
    </source>
</evidence>
<dbReference type="NCBIfam" id="TIGR01496">
    <property type="entry name" value="DHPS"/>
    <property type="match status" value="1"/>
</dbReference>
<dbReference type="InterPro" id="IPR011005">
    <property type="entry name" value="Dihydropteroate_synth-like_sf"/>
</dbReference>
<dbReference type="InterPro" id="IPR000489">
    <property type="entry name" value="Pterin-binding_dom"/>
</dbReference>
<keyword evidence="8 12" id="KW-0479">Metal-binding</keyword>
<evidence type="ECO:0000256" key="1">
    <source>
        <dbReference type="ARBA" id="ARBA00000012"/>
    </source>
</evidence>